<dbReference type="OrthoDB" id="10253869at2759"/>
<dbReference type="Gene3D" id="3.30.559.10">
    <property type="entry name" value="Chloramphenicol acetyltransferase-like domain"/>
    <property type="match status" value="1"/>
</dbReference>
<dbReference type="GeneID" id="19107797"/>
<evidence type="ECO:0000256" key="4">
    <source>
        <dbReference type="ARBA" id="ARBA00022598"/>
    </source>
</evidence>
<dbReference type="SUPFAM" id="SSF47336">
    <property type="entry name" value="ACP-like"/>
    <property type="match status" value="1"/>
</dbReference>
<dbReference type="Gene3D" id="3.40.50.12780">
    <property type="entry name" value="N-terminal domain of ligase-like"/>
    <property type="match status" value="1"/>
</dbReference>
<dbReference type="Proteomes" id="UP000011761">
    <property type="component" value="Unassembled WGS sequence"/>
</dbReference>
<dbReference type="eggNOG" id="KOG1177">
    <property type="taxonomic scope" value="Eukaryota"/>
</dbReference>
<evidence type="ECO:0000259" key="6">
    <source>
        <dbReference type="Pfam" id="PF00550"/>
    </source>
</evidence>
<evidence type="ECO:0000313" key="9">
    <source>
        <dbReference type="Proteomes" id="UP000011761"/>
    </source>
</evidence>
<organism evidence="8 9">
    <name type="scientific">Baudoinia panamericana (strain UAMH 10762)</name>
    <name type="common">Angels' share fungus</name>
    <name type="synonym">Baudoinia compniacensis (strain UAMH 10762)</name>
    <dbReference type="NCBI Taxonomy" id="717646"/>
    <lineage>
        <taxon>Eukaryota</taxon>
        <taxon>Fungi</taxon>
        <taxon>Dikarya</taxon>
        <taxon>Ascomycota</taxon>
        <taxon>Pezizomycotina</taxon>
        <taxon>Dothideomycetes</taxon>
        <taxon>Dothideomycetidae</taxon>
        <taxon>Mycosphaerellales</taxon>
        <taxon>Teratosphaeriaceae</taxon>
        <taxon>Baudoinia</taxon>
    </lineage>
</organism>
<dbReference type="SUPFAM" id="SSF56801">
    <property type="entry name" value="Acetyl-CoA synthetase-like"/>
    <property type="match status" value="1"/>
</dbReference>
<evidence type="ECO:0000256" key="3">
    <source>
        <dbReference type="ARBA" id="ARBA00022553"/>
    </source>
</evidence>
<dbReference type="InterPro" id="IPR045851">
    <property type="entry name" value="AMP-bd_C_sf"/>
</dbReference>
<dbReference type="RefSeq" id="XP_007677764.1">
    <property type="nucleotide sequence ID" value="XM_007679574.1"/>
</dbReference>
<evidence type="ECO:0000259" key="7">
    <source>
        <dbReference type="Pfam" id="PF13193"/>
    </source>
</evidence>
<feature type="domain" description="AMP-binding enzyme C-terminal" evidence="7">
    <location>
        <begin position="480"/>
        <end position="556"/>
    </location>
</feature>
<dbReference type="InterPro" id="IPR036736">
    <property type="entry name" value="ACP-like_sf"/>
</dbReference>
<dbReference type="GO" id="GO:0006631">
    <property type="term" value="P:fatty acid metabolic process"/>
    <property type="evidence" value="ECO:0007669"/>
    <property type="project" value="TreeGrafter"/>
</dbReference>
<dbReference type="PANTHER" id="PTHR43201:SF5">
    <property type="entry name" value="MEDIUM-CHAIN ACYL-COA LIGASE ACSF2, MITOCHONDRIAL"/>
    <property type="match status" value="1"/>
</dbReference>
<feature type="domain" description="Carrier" evidence="6">
    <location>
        <begin position="606"/>
        <end position="660"/>
    </location>
</feature>
<feature type="domain" description="AMP-dependent synthetase/ligase" evidence="5">
    <location>
        <begin position="32"/>
        <end position="424"/>
    </location>
</feature>
<dbReference type="PANTHER" id="PTHR43201">
    <property type="entry name" value="ACYL-COA SYNTHETASE"/>
    <property type="match status" value="1"/>
</dbReference>
<reference evidence="8 9" key="1">
    <citation type="journal article" date="2012" name="PLoS Pathog.">
        <title>Diverse lifestyles and strategies of plant pathogenesis encoded in the genomes of eighteen Dothideomycetes fungi.</title>
        <authorList>
            <person name="Ohm R.A."/>
            <person name="Feau N."/>
            <person name="Henrissat B."/>
            <person name="Schoch C.L."/>
            <person name="Horwitz B.A."/>
            <person name="Barry K.W."/>
            <person name="Condon B.J."/>
            <person name="Copeland A.C."/>
            <person name="Dhillon B."/>
            <person name="Glaser F."/>
            <person name="Hesse C.N."/>
            <person name="Kosti I."/>
            <person name="LaButti K."/>
            <person name="Lindquist E.A."/>
            <person name="Lucas S."/>
            <person name="Salamov A.A."/>
            <person name="Bradshaw R.E."/>
            <person name="Ciuffetti L."/>
            <person name="Hamelin R.C."/>
            <person name="Kema G.H.J."/>
            <person name="Lawrence C."/>
            <person name="Scott J.A."/>
            <person name="Spatafora J.W."/>
            <person name="Turgeon B.G."/>
            <person name="de Wit P.J.G.M."/>
            <person name="Zhong S."/>
            <person name="Goodwin S.B."/>
            <person name="Grigoriev I.V."/>
        </authorList>
    </citation>
    <scope>NUCLEOTIDE SEQUENCE [LARGE SCALE GENOMIC DNA]</scope>
    <source>
        <strain evidence="8 9">UAMH 10762</strain>
    </source>
</reference>
<sequence length="1185" mass="129613">MATISDPHPLSLDYGDDWPDAPLPIWRQLSLTAARFPDKLALVCRHQPPGLHGIQSLPAKDLRWTYGQLLTAVDLLCIALQRHGISEGMSLVTFLSNGAEFPLAFWAAHKLRCPFIPLDPKNLINPDEAEHLVSIAQVALVVMDDPQAAAWFDSLHVPSDCPILKVIAGKTCPIGWISFAELLAASEEVTKTAMPSRPQAVFKANTGVTVNPVTVLFTSGTTSFPKGCPHTDLTLNAFMKNLALGGASTEDVFCSVLPNNHAMGYFYVLHFFCNGGTVIYPSAWFDAAEMAHALLVDSVSHTCLVPTALHSLLEHCRQDSAALFPQLIDVCLAGASVTPDHMRQVIYTLGSKGVSTGFGMTEGSPVWAAPVTDPEKLVVGGTTVCGQASPGARIRICDPESGEVVLRGLPGEIQQSGPGLIDGYIGGDGGDSFFTDVHGRRWFRSGDQAVMHLNGTVSIVGRYKDMIIRGGENIAPAAIERVLNQTEGIEAQVVAIDDEIAGELPVAIVRSLPGPDAKQSLQDAVRTTMGPLYVPDMVLTLQDLGLHELPRTMSGKVQKSMLRSAVAAYKAYRGVPLDRIHSIMLKDAPSGPHLVQESVLKIWRTTGIAPAALNVQLPLTNFADSITIMRVRDMYRKRFGQTLSVQEMMQHTTLQAQIQALSAKLSGAALTEEATPMIWEGPPSLEEMQIIVGPENSAARMKDVATAELASTGLDWNRDVRTIIQTSDFTNVMLGSGLMDTWNFAIAITTEGCSVEALKRALTTVLKNNPLWLSCYTLGDADKAPFYVALKPTTQLFDQSLINKGKLSNLLELQQTAITYPHREHSTAPGPLFHALLYYIEESQSAAFVMYLHHILHDASNMRLVLEDLNQALRNPNQPLRPHVSFEVWADMYTALRCSPRASLDVDWHVKRLSQIHLHRKALYPAARIARQYITESPDGLEYGFDAPALLQLKQRHPHITASVVLKAAMALVNITRTNHTHALFSNFEAARSSFPFWPGTLRNLAGGHSGSAPIGELDASDVAGPTMSAVTNLIEIRREEHTINFLNRLQAEQAELTKRAHAPWLRIIEKLNALHPGKAAGEMLHQTHGTQFLSWVPGFLGDYDNVKVAQLAIRCAIGVLLVAGLGGPQATTYMIVLRWDVANYSRAQTQAFVEDVEKAVHWLLNKTNWDMPVNEFLSLYQACK</sequence>
<dbReference type="GO" id="GO:0031956">
    <property type="term" value="F:medium-chain fatty acid-CoA ligase activity"/>
    <property type="evidence" value="ECO:0007669"/>
    <property type="project" value="TreeGrafter"/>
</dbReference>
<dbReference type="InterPro" id="IPR023213">
    <property type="entry name" value="CAT-like_dom_sf"/>
</dbReference>
<evidence type="ECO:0000313" key="8">
    <source>
        <dbReference type="EMBL" id="EMC95189.1"/>
    </source>
</evidence>
<dbReference type="AlphaFoldDB" id="M2N7X8"/>
<protein>
    <recommendedName>
        <fullName evidence="10">Carrier domain-containing protein</fullName>
    </recommendedName>
</protein>
<keyword evidence="4" id="KW-0436">Ligase</keyword>
<dbReference type="Pfam" id="PF00550">
    <property type="entry name" value="PP-binding"/>
    <property type="match status" value="1"/>
</dbReference>
<dbReference type="PROSITE" id="PS00455">
    <property type="entry name" value="AMP_BINDING"/>
    <property type="match status" value="1"/>
</dbReference>
<dbReference type="InterPro" id="IPR009081">
    <property type="entry name" value="PP-bd_ACP"/>
</dbReference>
<dbReference type="InterPro" id="IPR020845">
    <property type="entry name" value="AMP-binding_CS"/>
</dbReference>
<dbReference type="CDD" id="cd04433">
    <property type="entry name" value="AFD_class_I"/>
    <property type="match status" value="1"/>
</dbReference>
<evidence type="ECO:0000256" key="1">
    <source>
        <dbReference type="ARBA" id="ARBA00006432"/>
    </source>
</evidence>
<gene>
    <name evidence="8" type="ORF">BAUCODRAFT_123657</name>
</gene>
<dbReference type="Pfam" id="PF13193">
    <property type="entry name" value="AMP-binding_C"/>
    <property type="match status" value="1"/>
</dbReference>
<keyword evidence="2" id="KW-0596">Phosphopantetheine</keyword>
<dbReference type="InterPro" id="IPR025110">
    <property type="entry name" value="AMP-bd_C"/>
</dbReference>
<dbReference type="Pfam" id="PF00501">
    <property type="entry name" value="AMP-binding"/>
    <property type="match status" value="1"/>
</dbReference>
<keyword evidence="9" id="KW-1185">Reference proteome</keyword>
<dbReference type="InterPro" id="IPR042099">
    <property type="entry name" value="ANL_N_sf"/>
</dbReference>
<keyword evidence="3" id="KW-0597">Phosphoprotein</keyword>
<comment type="similarity">
    <text evidence="1">Belongs to the ATP-dependent AMP-binding enzyme family.</text>
</comment>
<dbReference type="InterPro" id="IPR000873">
    <property type="entry name" value="AMP-dep_synth/lig_dom"/>
</dbReference>
<evidence type="ECO:0000256" key="2">
    <source>
        <dbReference type="ARBA" id="ARBA00022450"/>
    </source>
</evidence>
<evidence type="ECO:0000259" key="5">
    <source>
        <dbReference type="Pfam" id="PF00501"/>
    </source>
</evidence>
<dbReference type="OMA" id="FWNAFMV"/>
<accession>M2N7X8</accession>
<evidence type="ECO:0008006" key="10">
    <source>
        <dbReference type="Google" id="ProtNLM"/>
    </source>
</evidence>
<dbReference type="SUPFAM" id="SSF52777">
    <property type="entry name" value="CoA-dependent acyltransferases"/>
    <property type="match status" value="1"/>
</dbReference>
<name>M2N7X8_BAUPA</name>
<dbReference type="KEGG" id="bcom:BAUCODRAFT_123657"/>
<dbReference type="HOGENOM" id="CLU_002959_0_0_1"/>
<dbReference type="STRING" id="717646.M2N7X8"/>
<dbReference type="EMBL" id="KB445557">
    <property type="protein sequence ID" value="EMC95189.1"/>
    <property type="molecule type" value="Genomic_DNA"/>
</dbReference>
<proteinExistence type="inferred from homology"/>
<dbReference type="Gene3D" id="3.30.300.30">
    <property type="match status" value="1"/>
</dbReference>